<sequence length="176" mass="20156">MADFHLISPATPDQLPLLVQLEQQTFTETFDGTYTPEDLAAFLQDKKSGPALLKEMTQPGSSYFIIYCNNIPAGFLKINLHRQPDSGGPLPGPVLELEKIYILQAFQGKKLGKLLIEKTMEIARNNQVKTVWLGVWEHNHKAFQFYLQQGFERFGEHVFRVGNQEDTDWLLKKHLL</sequence>
<dbReference type="Pfam" id="PF00583">
    <property type="entry name" value="Acetyltransf_1"/>
    <property type="match status" value="1"/>
</dbReference>
<feature type="domain" description="N-acetyltransferase" evidence="1">
    <location>
        <begin position="5"/>
        <end position="176"/>
    </location>
</feature>
<dbReference type="InterPro" id="IPR016181">
    <property type="entry name" value="Acyl_CoA_acyltransferase"/>
</dbReference>
<reference evidence="2 3" key="1">
    <citation type="submission" date="2019-12" db="EMBL/GenBank/DDBJ databases">
        <title>Chitinophaga sp. strain ysch24 (GDMCC 1.1355), whole genome shotgun sequence.</title>
        <authorList>
            <person name="Zhang X."/>
        </authorList>
    </citation>
    <scope>NUCLEOTIDE SEQUENCE [LARGE SCALE GENOMIC DNA]</scope>
    <source>
        <strain evidence="3">ysch24</strain>
    </source>
</reference>
<dbReference type="RefSeq" id="WP_157304223.1">
    <property type="nucleotide sequence ID" value="NZ_WRXN01000001.1"/>
</dbReference>
<dbReference type="SUPFAM" id="SSF55729">
    <property type="entry name" value="Acyl-CoA N-acyltransferases (Nat)"/>
    <property type="match status" value="1"/>
</dbReference>
<accession>A0A7K1TXM8</accession>
<dbReference type="EMBL" id="WRXN01000001">
    <property type="protein sequence ID" value="MVT06843.1"/>
    <property type="molecule type" value="Genomic_DNA"/>
</dbReference>
<comment type="caution">
    <text evidence="2">The sequence shown here is derived from an EMBL/GenBank/DDBJ whole genome shotgun (WGS) entry which is preliminary data.</text>
</comment>
<keyword evidence="3" id="KW-1185">Reference proteome</keyword>
<dbReference type="PANTHER" id="PTHR43617:SF33">
    <property type="entry name" value="SPORE COAT POLYSACCHARIDE BIOSYNTHESIS PROTEIN SPSD"/>
    <property type="match status" value="1"/>
</dbReference>
<dbReference type="Proteomes" id="UP000461730">
    <property type="component" value="Unassembled WGS sequence"/>
</dbReference>
<evidence type="ECO:0000313" key="3">
    <source>
        <dbReference type="Proteomes" id="UP000461730"/>
    </source>
</evidence>
<dbReference type="CDD" id="cd04301">
    <property type="entry name" value="NAT_SF"/>
    <property type="match status" value="1"/>
</dbReference>
<name>A0A7K1TXM8_9BACT</name>
<keyword evidence="2" id="KW-0808">Transferase</keyword>
<evidence type="ECO:0000313" key="2">
    <source>
        <dbReference type="EMBL" id="MVT06843.1"/>
    </source>
</evidence>
<protein>
    <submittedName>
        <fullName evidence="2">GNAT family N-acetyltransferase</fullName>
    </submittedName>
</protein>
<dbReference type="InterPro" id="IPR050276">
    <property type="entry name" value="MshD_Acetyltransferase"/>
</dbReference>
<evidence type="ECO:0000259" key="1">
    <source>
        <dbReference type="PROSITE" id="PS51186"/>
    </source>
</evidence>
<organism evidence="2 3">
    <name type="scientific">Chitinophaga tropicalis</name>
    <dbReference type="NCBI Taxonomy" id="2683588"/>
    <lineage>
        <taxon>Bacteria</taxon>
        <taxon>Pseudomonadati</taxon>
        <taxon>Bacteroidota</taxon>
        <taxon>Chitinophagia</taxon>
        <taxon>Chitinophagales</taxon>
        <taxon>Chitinophagaceae</taxon>
        <taxon>Chitinophaga</taxon>
    </lineage>
</organism>
<dbReference type="AlphaFoldDB" id="A0A7K1TXM8"/>
<dbReference type="Gene3D" id="3.40.630.30">
    <property type="match status" value="1"/>
</dbReference>
<dbReference type="PROSITE" id="PS51186">
    <property type="entry name" value="GNAT"/>
    <property type="match status" value="1"/>
</dbReference>
<dbReference type="InterPro" id="IPR000182">
    <property type="entry name" value="GNAT_dom"/>
</dbReference>
<dbReference type="GO" id="GO:0016747">
    <property type="term" value="F:acyltransferase activity, transferring groups other than amino-acyl groups"/>
    <property type="evidence" value="ECO:0007669"/>
    <property type="project" value="InterPro"/>
</dbReference>
<gene>
    <name evidence="2" type="ORF">GO493_01115</name>
</gene>
<dbReference type="PANTHER" id="PTHR43617">
    <property type="entry name" value="L-AMINO ACID N-ACETYLTRANSFERASE"/>
    <property type="match status" value="1"/>
</dbReference>
<proteinExistence type="predicted"/>